<dbReference type="InterPro" id="IPR050523">
    <property type="entry name" value="AKR_Detox_Biosynth"/>
</dbReference>
<evidence type="ECO:0000313" key="3">
    <source>
        <dbReference type="Proteomes" id="UP000015388"/>
    </source>
</evidence>
<feature type="domain" description="NADP-dependent oxidoreductase" evidence="1">
    <location>
        <begin position="70"/>
        <end position="268"/>
    </location>
</feature>
<gene>
    <name evidence="2" type="ORF">B841_06885</name>
</gene>
<dbReference type="Pfam" id="PF00248">
    <property type="entry name" value="Aldo_ket_red"/>
    <property type="match status" value="1"/>
</dbReference>
<dbReference type="STRING" id="1224163.B841_06885"/>
<dbReference type="Gene3D" id="3.20.20.100">
    <property type="entry name" value="NADP-dependent oxidoreductase domain"/>
    <property type="match status" value="1"/>
</dbReference>
<organism evidence="2 3">
    <name type="scientific">Corynebacterium maris DSM 45190</name>
    <dbReference type="NCBI Taxonomy" id="1224163"/>
    <lineage>
        <taxon>Bacteria</taxon>
        <taxon>Bacillati</taxon>
        <taxon>Actinomycetota</taxon>
        <taxon>Actinomycetes</taxon>
        <taxon>Mycobacteriales</taxon>
        <taxon>Corynebacteriaceae</taxon>
        <taxon>Corynebacterium</taxon>
    </lineage>
</organism>
<dbReference type="RefSeq" id="WP_020934783.1">
    <property type="nucleotide sequence ID" value="NC_021915.1"/>
</dbReference>
<dbReference type="PATRIC" id="fig|1224163.3.peg.1383"/>
<dbReference type="SUPFAM" id="SSF51430">
    <property type="entry name" value="NAD(P)-linked oxidoreductase"/>
    <property type="match status" value="1"/>
</dbReference>
<dbReference type="InterPro" id="IPR023210">
    <property type="entry name" value="NADP_OxRdtase_dom"/>
</dbReference>
<proteinExistence type="predicted"/>
<keyword evidence="3" id="KW-1185">Reference proteome</keyword>
<dbReference type="PANTHER" id="PTHR43364:SF18">
    <property type="entry name" value="OXIDOREDUCTASE"/>
    <property type="match status" value="1"/>
</dbReference>
<sequence>MKQRNVGASGLKVSELGLGTPTEPEIISAFLDAGGTLIDVSEGADLSGFSRRDLVLTAASGVDPAAPLGQRVDCSRRNLIRQLDDLLEQLRTDHLDLWSVGHFDPHTPPEEVAATLQWAVDSGRVRYAGVRGYRGWQLAVTPGVVAAAQEYSLLQRDAEEELIPAASYLGVGVIAGAPLARGVLAGRTGRAEAHTYLSTKTDTVLEAASTAAAGLGLSSAAVALAWVREREGIDAVTVGVSNAAQLRELTDSLGTALPPTIHQALDDVSR</sequence>
<dbReference type="HOGENOM" id="CLU_023205_2_0_11"/>
<evidence type="ECO:0000313" key="2">
    <source>
        <dbReference type="EMBL" id="AGS34850.1"/>
    </source>
</evidence>
<dbReference type="eggNOG" id="COG0667">
    <property type="taxonomic scope" value="Bacteria"/>
</dbReference>
<dbReference type="InterPro" id="IPR036812">
    <property type="entry name" value="NAD(P)_OxRdtase_dom_sf"/>
</dbReference>
<reference evidence="2 3" key="1">
    <citation type="submission" date="2012-11" db="EMBL/GenBank/DDBJ databases">
        <title>The complete genome sequence of Corynebacterium maris Coryn-1 (=DSM 45190).</title>
        <authorList>
            <person name="Schaffert L."/>
            <person name="Albersmeier A."/>
            <person name="Kalinowski J."/>
            <person name="Ruckert C."/>
        </authorList>
    </citation>
    <scope>NUCLEOTIDE SEQUENCE [LARGE SCALE GENOMIC DNA]</scope>
    <source>
        <strain evidence="3">Coryn-1</strain>
    </source>
</reference>
<protein>
    <submittedName>
        <fullName evidence="2">Oxidoreductase</fullName>
    </submittedName>
</protein>
<accession>S5T2K2</accession>
<dbReference type="AlphaFoldDB" id="S5T2K2"/>
<name>S5T2K2_9CORY</name>
<dbReference type="EMBL" id="CP003924">
    <property type="protein sequence ID" value="AGS34850.1"/>
    <property type="molecule type" value="Genomic_DNA"/>
</dbReference>
<dbReference type="Proteomes" id="UP000015388">
    <property type="component" value="Chromosome"/>
</dbReference>
<dbReference type="KEGG" id="cmd:B841_06885"/>
<evidence type="ECO:0000259" key="1">
    <source>
        <dbReference type="Pfam" id="PF00248"/>
    </source>
</evidence>
<dbReference type="PANTHER" id="PTHR43364">
    <property type="entry name" value="NADH-SPECIFIC METHYLGLYOXAL REDUCTASE-RELATED"/>
    <property type="match status" value="1"/>
</dbReference>
<dbReference type="GO" id="GO:0005829">
    <property type="term" value="C:cytosol"/>
    <property type="evidence" value="ECO:0007669"/>
    <property type="project" value="TreeGrafter"/>
</dbReference>